<keyword evidence="6" id="KW-0648">Protein biosynthesis</keyword>
<gene>
    <name evidence="9" type="ORF">ACI6Q5_15615</name>
</gene>
<evidence type="ECO:0000256" key="2">
    <source>
        <dbReference type="ARBA" id="ARBA00010699"/>
    </source>
</evidence>
<evidence type="ECO:0000259" key="8">
    <source>
        <dbReference type="Pfam" id="PF02911"/>
    </source>
</evidence>
<reference evidence="9 10" key="1">
    <citation type="submission" date="2024-11" db="EMBL/GenBank/DDBJ databases">
        <title>Genome sequencing of Xanthomonas codiaei.</title>
        <authorList>
            <person name="Studholme D.J."/>
        </authorList>
    </citation>
    <scope>NUCLEOTIDE SEQUENCE [LARGE SCALE GENOMIC DNA]</scope>
    <source>
        <strain evidence="9 10">NCPPB 4350</strain>
    </source>
</reference>
<sequence length="59" mass="6234">ALELAHQQPPGTLLAASKQGIDIACGQGALRVRVLQREGGKAITAADYLNARRDLPALR</sequence>
<evidence type="ECO:0000256" key="4">
    <source>
        <dbReference type="ARBA" id="ARBA00016014"/>
    </source>
</evidence>
<evidence type="ECO:0000256" key="5">
    <source>
        <dbReference type="ARBA" id="ARBA00022679"/>
    </source>
</evidence>
<dbReference type="EC" id="2.1.2.9" evidence="3"/>
<feature type="domain" description="Formyl transferase C-terminal" evidence="8">
    <location>
        <begin position="5"/>
        <end position="52"/>
    </location>
</feature>
<name>A0ABW9MQ19_9XANT</name>
<dbReference type="SUPFAM" id="SSF50486">
    <property type="entry name" value="FMT C-terminal domain-like"/>
    <property type="match status" value="1"/>
</dbReference>
<organism evidence="9 10">
    <name type="scientific">Xanthomonas codiaei</name>
    <dbReference type="NCBI Taxonomy" id="56463"/>
    <lineage>
        <taxon>Bacteria</taxon>
        <taxon>Pseudomonadati</taxon>
        <taxon>Pseudomonadota</taxon>
        <taxon>Gammaproteobacteria</taxon>
        <taxon>Lysobacterales</taxon>
        <taxon>Lysobacteraceae</taxon>
        <taxon>Xanthomonas</taxon>
    </lineage>
</organism>
<evidence type="ECO:0000313" key="10">
    <source>
        <dbReference type="Proteomes" id="UP001637990"/>
    </source>
</evidence>
<proteinExistence type="inferred from homology"/>
<evidence type="ECO:0000313" key="9">
    <source>
        <dbReference type="EMBL" id="MFO3706360.1"/>
    </source>
</evidence>
<comment type="catalytic activity">
    <reaction evidence="7">
        <text>L-methionyl-tRNA(fMet) + (6R)-10-formyltetrahydrofolate = N-formyl-L-methionyl-tRNA(fMet) + (6S)-5,6,7,8-tetrahydrofolate + H(+)</text>
        <dbReference type="Rhea" id="RHEA:24380"/>
        <dbReference type="Rhea" id="RHEA-COMP:9952"/>
        <dbReference type="Rhea" id="RHEA-COMP:9953"/>
        <dbReference type="ChEBI" id="CHEBI:15378"/>
        <dbReference type="ChEBI" id="CHEBI:57453"/>
        <dbReference type="ChEBI" id="CHEBI:78530"/>
        <dbReference type="ChEBI" id="CHEBI:78844"/>
        <dbReference type="ChEBI" id="CHEBI:195366"/>
        <dbReference type="EC" id="2.1.2.9"/>
    </reaction>
</comment>
<dbReference type="Pfam" id="PF02911">
    <property type="entry name" value="Formyl_trans_C"/>
    <property type="match status" value="1"/>
</dbReference>
<dbReference type="InterPro" id="IPR037022">
    <property type="entry name" value="Formyl_trans_C_sf"/>
</dbReference>
<dbReference type="CDD" id="cd08704">
    <property type="entry name" value="Met_tRNA_FMT_C"/>
    <property type="match status" value="1"/>
</dbReference>
<comment type="caution">
    <text evidence="9">The sequence shown here is derived from an EMBL/GenBank/DDBJ whole genome shotgun (WGS) entry which is preliminary data.</text>
</comment>
<feature type="non-terminal residue" evidence="9">
    <location>
        <position position="1"/>
    </location>
</feature>
<dbReference type="Proteomes" id="UP001637990">
    <property type="component" value="Unassembled WGS sequence"/>
</dbReference>
<accession>A0ABW9MQ19</accession>
<dbReference type="InterPro" id="IPR005793">
    <property type="entry name" value="Formyl_trans_C"/>
</dbReference>
<keyword evidence="5" id="KW-0808">Transferase</keyword>
<dbReference type="EMBL" id="JBJGBS010000084">
    <property type="protein sequence ID" value="MFO3706360.1"/>
    <property type="molecule type" value="Genomic_DNA"/>
</dbReference>
<evidence type="ECO:0000256" key="7">
    <source>
        <dbReference type="ARBA" id="ARBA00048558"/>
    </source>
</evidence>
<comment type="similarity">
    <text evidence="2">Belongs to the Fmt family.</text>
</comment>
<keyword evidence="10" id="KW-1185">Reference proteome</keyword>
<evidence type="ECO:0000256" key="6">
    <source>
        <dbReference type="ARBA" id="ARBA00022917"/>
    </source>
</evidence>
<dbReference type="InterPro" id="IPR044135">
    <property type="entry name" value="Met-tRNA-FMT_C"/>
</dbReference>
<dbReference type="InterPro" id="IPR011034">
    <property type="entry name" value="Formyl_transferase-like_C_sf"/>
</dbReference>
<protein>
    <recommendedName>
        <fullName evidence="4">Methionyl-tRNA formyltransferase</fullName>
        <ecNumber evidence="3">2.1.2.9</ecNumber>
    </recommendedName>
</protein>
<comment type="function">
    <text evidence="1">Attaches a formyl group to the free amino group of methionyl-tRNA(fMet). The formyl group appears to play a dual role in the initiator identity of N-formylmethionyl-tRNA by promoting its recognition by IF2 and preventing the misappropriation of this tRNA by the elongation apparatus.</text>
</comment>
<dbReference type="Gene3D" id="3.10.25.10">
    <property type="entry name" value="Formyl transferase, C-terminal domain"/>
    <property type="match status" value="1"/>
</dbReference>
<evidence type="ECO:0000256" key="3">
    <source>
        <dbReference type="ARBA" id="ARBA00012261"/>
    </source>
</evidence>
<evidence type="ECO:0000256" key="1">
    <source>
        <dbReference type="ARBA" id="ARBA00002606"/>
    </source>
</evidence>